<organism evidence="2 3">
    <name type="scientific">Phytophthora fragariaefolia</name>
    <dbReference type="NCBI Taxonomy" id="1490495"/>
    <lineage>
        <taxon>Eukaryota</taxon>
        <taxon>Sar</taxon>
        <taxon>Stramenopiles</taxon>
        <taxon>Oomycota</taxon>
        <taxon>Peronosporomycetes</taxon>
        <taxon>Peronosporales</taxon>
        <taxon>Peronosporaceae</taxon>
        <taxon>Phytophthora</taxon>
    </lineage>
</organism>
<comment type="caution">
    <text evidence="2">The sequence shown here is derived from an EMBL/GenBank/DDBJ whole genome shotgun (WGS) entry which is preliminary data.</text>
</comment>
<dbReference type="Proteomes" id="UP001165121">
    <property type="component" value="Unassembled WGS sequence"/>
</dbReference>
<proteinExistence type="predicted"/>
<dbReference type="InterPro" id="IPR000953">
    <property type="entry name" value="Chromo/chromo_shadow_dom"/>
</dbReference>
<evidence type="ECO:0000313" key="2">
    <source>
        <dbReference type="EMBL" id="GMF47664.1"/>
    </source>
</evidence>
<dbReference type="Gene3D" id="2.40.50.40">
    <property type="match status" value="1"/>
</dbReference>
<feature type="domain" description="Chromo" evidence="1">
    <location>
        <begin position="94"/>
        <end position="156"/>
    </location>
</feature>
<accession>A0A9W6XX76</accession>
<dbReference type="SMART" id="SM00298">
    <property type="entry name" value="CHROMO"/>
    <property type="match status" value="1"/>
</dbReference>
<sequence>MRCAAQKWPSSQSETIGYGLYADVWSHRRSKLRFKWCGPARVSHTASDWVFEIENLLTGETRGAHASRLKFYADSDLGITDDQLAHVAHNSEGHLVEEILEARYDKAAKQHYMLVKWRRLGEIDNSSEPTQNLLKNVPVVAKKFVTKQKENLAVTALADAHKSSIRG</sequence>
<evidence type="ECO:0000313" key="3">
    <source>
        <dbReference type="Proteomes" id="UP001165121"/>
    </source>
</evidence>
<evidence type="ECO:0000259" key="1">
    <source>
        <dbReference type="PROSITE" id="PS50013"/>
    </source>
</evidence>
<dbReference type="InterPro" id="IPR023780">
    <property type="entry name" value="Chromo_domain"/>
</dbReference>
<dbReference type="EMBL" id="BSXT01002180">
    <property type="protein sequence ID" value="GMF47664.1"/>
    <property type="molecule type" value="Genomic_DNA"/>
</dbReference>
<dbReference type="Pfam" id="PF00385">
    <property type="entry name" value="Chromo"/>
    <property type="match status" value="1"/>
</dbReference>
<protein>
    <submittedName>
        <fullName evidence="2">Unnamed protein product</fullName>
    </submittedName>
</protein>
<reference evidence="2" key="1">
    <citation type="submission" date="2023-04" db="EMBL/GenBank/DDBJ databases">
        <title>Phytophthora fragariaefolia NBRC 109709.</title>
        <authorList>
            <person name="Ichikawa N."/>
            <person name="Sato H."/>
            <person name="Tonouchi N."/>
        </authorList>
    </citation>
    <scope>NUCLEOTIDE SEQUENCE</scope>
    <source>
        <strain evidence="2">NBRC 109709</strain>
    </source>
</reference>
<dbReference type="PROSITE" id="PS50013">
    <property type="entry name" value="CHROMO_2"/>
    <property type="match status" value="1"/>
</dbReference>
<keyword evidence="3" id="KW-1185">Reference proteome</keyword>
<name>A0A9W6XX76_9STRA</name>
<dbReference type="SUPFAM" id="SSF54160">
    <property type="entry name" value="Chromo domain-like"/>
    <property type="match status" value="1"/>
</dbReference>
<dbReference type="AlphaFoldDB" id="A0A9W6XX76"/>
<dbReference type="OrthoDB" id="78677at2759"/>
<gene>
    <name evidence="2" type="ORF">Pfra01_001810700</name>
</gene>
<dbReference type="InterPro" id="IPR016197">
    <property type="entry name" value="Chromo-like_dom_sf"/>
</dbReference>